<dbReference type="Gene3D" id="3.30.420.10">
    <property type="entry name" value="Ribonuclease H-like superfamily/Ribonuclease H"/>
    <property type="match status" value="2"/>
</dbReference>
<sequence>MEFAESLLAWIQEEPNLLRHILWSDESVFHVDGFVNHHNCHYWASKETNPDFSIEKLQARPSVTVWCGICDSTLIGPYILHDTMNTERYDGAPSHFAIITREWLSNGFPGLVIGHRGNVEWPPRSSDLKPLNFFLWRYLKEKVYARKPRDVNFLEVVIREECGREPNEMLLLIYVPQLFYALHICITTRITFIVVTDATAVSDDRVSDIVKSSVPSKVAKCNIETVPNLQHYANIGIFEPSASSSSTPTSVLLNVDSSGKDISSFVNRVLSSREKFETLNSIWVPNENFKFPVKPVGKKEKNLSFQKRWLQRWKWLAYSDKQNGAFCKYCVLFAPQEVGMHKATPTGRLVNQPFDNWKHACETFNRHEKLQYHLNSVDTYTKLKSIEQGNELPVSLQIDKARREQGNVNVQRILPIIKTVIFCGRQGIPLRGHKDFGPFDLENPPNHNEGNFRALLRESVDAGDDNLKSHLLDCGKNASYISWKTQNEIISACNYIIRSQIVVRVNEARCFAILADESVDVCGTEQFSLPVRFLENDSIREEFLQFIPVSETTGINLARTILESLTRFNVDFKYMRGQGYDGASAMSGQFQGAQAFILKECPAALYVHCASHSLNLAISDACCVPEIRNCIGIVGKVCEFFNTPKRQDVLINSIKELCPENKRSKLVQMCATRWIERHDSVMVLMELMDAVLPALKTISLWTDKDVSSKADMLHSSVTKPAFLISFHVSDAAEDQFKSIFSTVSAQLTSLGEEIRIPRCASGQRSQFRSNIPADNAEEYYRRTVFLPFLSNMQSQIKTRFAKHNILTKFLCLIKEDGIASDFIVLAKFYSQVDTNFCVQDEELILLTLPVSTSTSERSFSTLKRLKSYLRNTMGNDRLNGLALLNIHRDITISPQDVVTALKIKPRRLDFVLKLIGYLVVVSPPKRRELDKVMKKARRDGPTQSSYWNKKLLEVEEKDPNRSRYWWYLNLAERALASSSFVITNYLSSSYTNLLAAKLWAFMFSIVISLFTE</sequence>
<dbReference type="InterPro" id="IPR008906">
    <property type="entry name" value="HATC_C_dom"/>
</dbReference>
<dbReference type="PANTHER" id="PTHR45749:SF21">
    <property type="entry name" value="DUF4371 DOMAIN-CONTAINING PROTEIN"/>
    <property type="match status" value="1"/>
</dbReference>
<proteinExistence type="predicted"/>
<name>A0ABQ8TDW8_PERAM</name>
<dbReference type="InterPro" id="IPR036397">
    <property type="entry name" value="RNaseH_sf"/>
</dbReference>
<dbReference type="SMART" id="SM00597">
    <property type="entry name" value="ZnF_TTF"/>
    <property type="match status" value="1"/>
</dbReference>
<accession>A0ABQ8TDW8</accession>
<gene>
    <name evidence="2" type="ORF">ANN_06511</name>
</gene>
<dbReference type="EMBL" id="JAJSOF020000011">
    <property type="protein sequence ID" value="KAJ4444714.1"/>
    <property type="molecule type" value="Genomic_DNA"/>
</dbReference>
<protein>
    <recommendedName>
        <fullName evidence="1">TTF-type domain-containing protein</fullName>
    </recommendedName>
</protein>
<evidence type="ECO:0000313" key="2">
    <source>
        <dbReference type="EMBL" id="KAJ4444714.1"/>
    </source>
</evidence>
<reference evidence="2 3" key="1">
    <citation type="journal article" date="2022" name="Allergy">
        <title>Genome assembly and annotation of Periplaneta americana reveal a comprehensive cockroach allergen profile.</title>
        <authorList>
            <person name="Wang L."/>
            <person name="Xiong Q."/>
            <person name="Saelim N."/>
            <person name="Wang L."/>
            <person name="Nong W."/>
            <person name="Wan A.T."/>
            <person name="Shi M."/>
            <person name="Liu X."/>
            <person name="Cao Q."/>
            <person name="Hui J.H.L."/>
            <person name="Sookrung N."/>
            <person name="Leung T.F."/>
            <person name="Tungtrongchitr A."/>
            <person name="Tsui S.K.W."/>
        </authorList>
    </citation>
    <scope>NUCLEOTIDE SEQUENCE [LARGE SCALE GENOMIC DNA]</scope>
    <source>
        <strain evidence="2">PWHHKU_190912</strain>
    </source>
</reference>
<keyword evidence="3" id="KW-1185">Reference proteome</keyword>
<organism evidence="2 3">
    <name type="scientific">Periplaneta americana</name>
    <name type="common">American cockroach</name>
    <name type="synonym">Blatta americana</name>
    <dbReference type="NCBI Taxonomy" id="6978"/>
    <lineage>
        <taxon>Eukaryota</taxon>
        <taxon>Metazoa</taxon>
        <taxon>Ecdysozoa</taxon>
        <taxon>Arthropoda</taxon>
        <taxon>Hexapoda</taxon>
        <taxon>Insecta</taxon>
        <taxon>Pterygota</taxon>
        <taxon>Neoptera</taxon>
        <taxon>Polyneoptera</taxon>
        <taxon>Dictyoptera</taxon>
        <taxon>Blattodea</taxon>
        <taxon>Blattoidea</taxon>
        <taxon>Blattidae</taxon>
        <taxon>Blattinae</taxon>
        <taxon>Periplaneta</taxon>
    </lineage>
</organism>
<dbReference type="InterPro" id="IPR012337">
    <property type="entry name" value="RNaseH-like_sf"/>
</dbReference>
<dbReference type="Pfam" id="PF14291">
    <property type="entry name" value="DUF4371"/>
    <property type="match status" value="1"/>
</dbReference>
<dbReference type="InterPro" id="IPR006580">
    <property type="entry name" value="Znf_TTF"/>
</dbReference>
<feature type="domain" description="TTF-type" evidence="1">
    <location>
        <begin position="301"/>
        <end position="392"/>
    </location>
</feature>
<dbReference type="Pfam" id="PF05699">
    <property type="entry name" value="Dimer_Tnp_hAT"/>
    <property type="match status" value="1"/>
</dbReference>
<dbReference type="InterPro" id="IPR025398">
    <property type="entry name" value="DUF4371"/>
</dbReference>
<comment type="caution">
    <text evidence="2">The sequence shown here is derived from an EMBL/GenBank/DDBJ whole genome shotgun (WGS) entry which is preliminary data.</text>
</comment>
<dbReference type="SUPFAM" id="SSF53098">
    <property type="entry name" value="Ribonuclease H-like"/>
    <property type="match status" value="1"/>
</dbReference>
<dbReference type="Proteomes" id="UP001148838">
    <property type="component" value="Unassembled WGS sequence"/>
</dbReference>
<dbReference type="PANTHER" id="PTHR45749">
    <property type="match status" value="1"/>
</dbReference>
<evidence type="ECO:0000259" key="1">
    <source>
        <dbReference type="SMART" id="SM00597"/>
    </source>
</evidence>
<evidence type="ECO:0000313" key="3">
    <source>
        <dbReference type="Proteomes" id="UP001148838"/>
    </source>
</evidence>